<protein>
    <submittedName>
        <fullName evidence="1">Uncharacterized protein</fullName>
    </submittedName>
</protein>
<dbReference type="Proteomes" id="UP001162992">
    <property type="component" value="Chromosome 13"/>
</dbReference>
<sequence>MNAEGPLIWFQNGIVYLVQKWWRRSNGRMSPGKRWKGLQVSGTGRVNCMSAKAKELNEEEKRYDASNKGSSNFASYSSISIEGKPGKARDYEKSSELDSSDSMSPVLRTNKDEAKSSMDDDQDQGVAGQNGLNGPKFNADEDSAEYVTKIPVSRQKHISVSKMALVRSLLSKFPTKEEASNFLSICTRLESILHAEHRLVLEELRLDYKLTCLSEEEKWLDVTNSDQAKGMCPKEKDADDQVRPQATNGAAFAQHKKSSNSSSVTKEIDPAASSGNTLAARFQQNLMSILETARFQELSARDLQLTTALNSNYLLTLPIDVDWKSASSANVIVFRRGYVTETQNGLLFGEKFDYLQSLLLRKIFSGVAEPLFRAGRWCIQKWKSAEKNQEGKAWTDGIKRWLEEPLYPYLEEEVVTTKQTQGSSLSEHYQNGSDDYDLPIRIAARRAVPRYEAVLSSVGSRGILLKRFLVWIGLLPSDTATFPFLSNGADATPTSEPHLRPNYLSRVSMRDIWLPTSKSICGDNFWKRLKASFSIFFSSSTLQEPAFGELVVLYTKFSHATRKIADDGFPWLQLNIYEKIPIPDLKVIFPNKKLSFRIVDTVRLDFATIVGIIAFLVNYKFVDFLSSPSAFLLDVIASISLLVFASRVIFGYKQTWERYQLLVNKTLYEKTLASGFGVVHFLVDASEEQQFKEIILAYGMLLQASQHGVCYPRLATSRQQLKDACKIFVYKTFKEQIEMPMEDVVKNIVRLGLAKLEYKHSKISSANIEDKEAKIVLVPYLESLEALDKNWQDLLTLQTIWNSTITSTY</sequence>
<name>A0ACC2BY48_DIPCM</name>
<accession>A0ACC2BY48</accession>
<dbReference type="EMBL" id="CM055104">
    <property type="protein sequence ID" value="KAJ7534548.1"/>
    <property type="molecule type" value="Genomic_DNA"/>
</dbReference>
<evidence type="ECO:0000313" key="2">
    <source>
        <dbReference type="Proteomes" id="UP001162992"/>
    </source>
</evidence>
<reference evidence="2" key="1">
    <citation type="journal article" date="2024" name="Proc. Natl. Acad. Sci. U.S.A.">
        <title>Extraordinary preservation of gene collinearity over three hundred million years revealed in homosporous lycophytes.</title>
        <authorList>
            <person name="Li C."/>
            <person name="Wickell D."/>
            <person name="Kuo L.Y."/>
            <person name="Chen X."/>
            <person name="Nie B."/>
            <person name="Liao X."/>
            <person name="Peng D."/>
            <person name="Ji J."/>
            <person name="Jenkins J."/>
            <person name="Williams M."/>
            <person name="Shu S."/>
            <person name="Plott C."/>
            <person name="Barry K."/>
            <person name="Rajasekar S."/>
            <person name="Grimwood J."/>
            <person name="Han X."/>
            <person name="Sun S."/>
            <person name="Hou Z."/>
            <person name="He W."/>
            <person name="Dai G."/>
            <person name="Sun C."/>
            <person name="Schmutz J."/>
            <person name="Leebens-Mack J.H."/>
            <person name="Li F.W."/>
            <person name="Wang L."/>
        </authorList>
    </citation>
    <scope>NUCLEOTIDE SEQUENCE [LARGE SCALE GENOMIC DNA]</scope>
    <source>
        <strain evidence="2">cv. PW_Plant_1</strain>
    </source>
</reference>
<keyword evidence="2" id="KW-1185">Reference proteome</keyword>
<evidence type="ECO:0000313" key="1">
    <source>
        <dbReference type="EMBL" id="KAJ7534548.1"/>
    </source>
</evidence>
<gene>
    <name evidence="1" type="ORF">O6H91_13G099100</name>
</gene>
<comment type="caution">
    <text evidence="1">The sequence shown here is derived from an EMBL/GenBank/DDBJ whole genome shotgun (WGS) entry which is preliminary data.</text>
</comment>
<organism evidence="1 2">
    <name type="scientific">Diphasiastrum complanatum</name>
    <name type="common">Issler's clubmoss</name>
    <name type="synonym">Lycopodium complanatum</name>
    <dbReference type="NCBI Taxonomy" id="34168"/>
    <lineage>
        <taxon>Eukaryota</taxon>
        <taxon>Viridiplantae</taxon>
        <taxon>Streptophyta</taxon>
        <taxon>Embryophyta</taxon>
        <taxon>Tracheophyta</taxon>
        <taxon>Lycopodiopsida</taxon>
        <taxon>Lycopodiales</taxon>
        <taxon>Lycopodiaceae</taxon>
        <taxon>Lycopodioideae</taxon>
        <taxon>Diphasiastrum</taxon>
    </lineage>
</organism>
<proteinExistence type="predicted"/>